<organism evidence="9 10">
    <name type="scientific">Pseudobacteriovorax antillogorgiicola</name>
    <dbReference type="NCBI Taxonomy" id="1513793"/>
    <lineage>
        <taxon>Bacteria</taxon>
        <taxon>Pseudomonadati</taxon>
        <taxon>Bdellovibrionota</taxon>
        <taxon>Oligoflexia</taxon>
        <taxon>Oligoflexales</taxon>
        <taxon>Pseudobacteriovoracaceae</taxon>
        <taxon>Pseudobacteriovorax</taxon>
    </lineage>
</organism>
<accession>A0A1Y6BZH1</accession>
<proteinExistence type="inferred from homology"/>
<feature type="domain" description="Acyl-CoA dehydrogenase/oxidase C-terminal" evidence="6">
    <location>
        <begin position="252"/>
        <end position="391"/>
    </location>
</feature>
<evidence type="ECO:0000259" key="8">
    <source>
        <dbReference type="Pfam" id="PF02771"/>
    </source>
</evidence>
<keyword evidence="10" id="KW-1185">Reference proteome</keyword>
<dbReference type="EMBL" id="FWZT01000011">
    <property type="protein sequence ID" value="SMF37513.1"/>
    <property type="molecule type" value="Genomic_DNA"/>
</dbReference>
<dbReference type="InterPro" id="IPR009075">
    <property type="entry name" value="AcylCo_DH/oxidase_C"/>
</dbReference>
<feature type="domain" description="Acyl-CoA oxidase/dehydrogenase middle" evidence="7">
    <location>
        <begin position="133"/>
        <end position="228"/>
    </location>
</feature>
<dbReference type="Gene3D" id="1.20.140.10">
    <property type="entry name" value="Butyryl-CoA Dehydrogenase, subunit A, domain 3"/>
    <property type="match status" value="1"/>
</dbReference>
<feature type="domain" description="Acyl-CoA dehydrogenase/oxidase N-terminal" evidence="8">
    <location>
        <begin position="49"/>
        <end position="124"/>
    </location>
</feature>
<dbReference type="InterPro" id="IPR006091">
    <property type="entry name" value="Acyl-CoA_Oxase/DH_mid-dom"/>
</dbReference>
<dbReference type="InterPro" id="IPR013786">
    <property type="entry name" value="AcylCoA_DH/ox_N"/>
</dbReference>
<dbReference type="InterPro" id="IPR036250">
    <property type="entry name" value="AcylCo_DH-like_C"/>
</dbReference>
<dbReference type="Pfam" id="PF02771">
    <property type="entry name" value="Acyl-CoA_dh_N"/>
    <property type="match status" value="1"/>
</dbReference>
<protein>
    <submittedName>
        <fullName evidence="9">Acyl-CoA dehydrogenase</fullName>
    </submittedName>
</protein>
<comment type="cofactor">
    <cofactor evidence="1 5">
        <name>FAD</name>
        <dbReference type="ChEBI" id="CHEBI:57692"/>
    </cofactor>
</comment>
<dbReference type="GO" id="GO:0003995">
    <property type="term" value="F:acyl-CoA dehydrogenase activity"/>
    <property type="evidence" value="ECO:0007669"/>
    <property type="project" value="TreeGrafter"/>
</dbReference>
<dbReference type="AlphaFoldDB" id="A0A1Y6BZH1"/>
<dbReference type="PANTHER" id="PTHR43884:SF12">
    <property type="entry name" value="ISOVALERYL-COA DEHYDROGENASE, MITOCHONDRIAL-RELATED"/>
    <property type="match status" value="1"/>
</dbReference>
<dbReference type="PANTHER" id="PTHR43884">
    <property type="entry name" value="ACYL-COA DEHYDROGENASE"/>
    <property type="match status" value="1"/>
</dbReference>
<dbReference type="RefSeq" id="WP_132320093.1">
    <property type="nucleotide sequence ID" value="NZ_FWZT01000011.1"/>
</dbReference>
<dbReference type="Gene3D" id="1.10.540.10">
    <property type="entry name" value="Acyl-CoA dehydrogenase/oxidase, N-terminal domain"/>
    <property type="match status" value="1"/>
</dbReference>
<dbReference type="OrthoDB" id="142556at2"/>
<dbReference type="Pfam" id="PF00441">
    <property type="entry name" value="Acyl-CoA_dh_1"/>
    <property type="match status" value="1"/>
</dbReference>
<dbReference type="Pfam" id="PF02770">
    <property type="entry name" value="Acyl-CoA_dh_M"/>
    <property type="match status" value="1"/>
</dbReference>
<evidence type="ECO:0000256" key="2">
    <source>
        <dbReference type="ARBA" id="ARBA00009347"/>
    </source>
</evidence>
<keyword evidence="4 5" id="KW-0274">FAD</keyword>
<dbReference type="Gene3D" id="2.40.110.10">
    <property type="entry name" value="Butyryl-CoA Dehydrogenase, subunit A, domain 2"/>
    <property type="match status" value="1"/>
</dbReference>
<dbReference type="InterPro" id="IPR046373">
    <property type="entry name" value="Acyl-CoA_Oxase/DH_mid-dom_sf"/>
</dbReference>
<reference evidence="10" key="1">
    <citation type="submission" date="2017-04" db="EMBL/GenBank/DDBJ databases">
        <authorList>
            <person name="Varghese N."/>
            <person name="Submissions S."/>
        </authorList>
    </citation>
    <scope>NUCLEOTIDE SEQUENCE [LARGE SCALE GENOMIC DNA]</scope>
    <source>
        <strain evidence="10">RKEM611</strain>
    </source>
</reference>
<dbReference type="STRING" id="1513793.SAMN06296036_111101"/>
<name>A0A1Y6BZH1_9BACT</name>
<evidence type="ECO:0000256" key="1">
    <source>
        <dbReference type="ARBA" id="ARBA00001974"/>
    </source>
</evidence>
<evidence type="ECO:0000256" key="5">
    <source>
        <dbReference type="RuleBase" id="RU362125"/>
    </source>
</evidence>
<evidence type="ECO:0000259" key="6">
    <source>
        <dbReference type="Pfam" id="PF00441"/>
    </source>
</evidence>
<dbReference type="Proteomes" id="UP000192907">
    <property type="component" value="Unassembled WGS sequence"/>
</dbReference>
<comment type="similarity">
    <text evidence="2 5">Belongs to the acyl-CoA dehydrogenase family.</text>
</comment>
<gene>
    <name evidence="9" type="ORF">SAMN06296036_111101</name>
</gene>
<keyword evidence="5" id="KW-0560">Oxidoreductase</keyword>
<keyword evidence="3 5" id="KW-0285">Flavoprotein</keyword>
<dbReference type="SUPFAM" id="SSF47203">
    <property type="entry name" value="Acyl-CoA dehydrogenase C-terminal domain-like"/>
    <property type="match status" value="1"/>
</dbReference>
<sequence>MFLDKLVHQDMDALKKDFPEEGVAFEEVLHHLPTYVVPSDKTSSICPSLWNTLNLYFLNRMNIPLNLGGLNIASKAYHRTLLFEEMGRIGPGISISLPGPGLSMPPVFALGTREQQESYVKDFLTDSEPVWGAFAITEPSCGSDATAIQTRIDKDGDSFLLSGEKCFVTNGARATKLVVFASIAPDKGRFGIRAFVVDRAKAGVSIDRVENMMGLRPSQLTNFSFDRVRLESSDMLGHTGKRGPLIDAFAGAQQAWDYMRPCLAAVINGCCLSALNLAEHSLKTDQSSLTVKQILNLESKISLWRLRLDAARGLCFKAVRKYDEGASCSLEASMAKASSSSLAMEIAHELYDIFHYEACQPGSFWQRFYRDAKAFDILEGTGDMQRMMVAQLYRP</sequence>
<evidence type="ECO:0000259" key="7">
    <source>
        <dbReference type="Pfam" id="PF02770"/>
    </source>
</evidence>
<evidence type="ECO:0000256" key="3">
    <source>
        <dbReference type="ARBA" id="ARBA00022630"/>
    </source>
</evidence>
<dbReference type="InterPro" id="IPR009100">
    <property type="entry name" value="AcylCoA_DH/oxidase_NM_dom_sf"/>
</dbReference>
<evidence type="ECO:0000256" key="4">
    <source>
        <dbReference type="ARBA" id="ARBA00022827"/>
    </source>
</evidence>
<dbReference type="SUPFAM" id="SSF56645">
    <property type="entry name" value="Acyl-CoA dehydrogenase NM domain-like"/>
    <property type="match status" value="1"/>
</dbReference>
<evidence type="ECO:0000313" key="10">
    <source>
        <dbReference type="Proteomes" id="UP000192907"/>
    </source>
</evidence>
<dbReference type="GO" id="GO:0050660">
    <property type="term" value="F:flavin adenine dinucleotide binding"/>
    <property type="evidence" value="ECO:0007669"/>
    <property type="project" value="InterPro"/>
</dbReference>
<evidence type="ECO:0000313" key="9">
    <source>
        <dbReference type="EMBL" id="SMF37513.1"/>
    </source>
</evidence>
<dbReference type="InterPro" id="IPR037069">
    <property type="entry name" value="AcylCoA_DH/ox_N_sf"/>
</dbReference>